<sequence>MTLFRKTLIKLTITNAALLILLIGLLCGAIYYYVESETYADSANTLIRDSSRPLGSYFRLDARPQAGMPLIGKPDLIVAIVGPGNRLETNWPDLISSVQTLEPFSKMPSGKVTQEKIAGASYNVLLKQLRTNEGTVGIFFIRSLGREQAILQRLLSIIIYGLVIGAVLSVVAGYFLAWRAIRPIRAAWDKQNRFVADASHELRTPLSIIQLKIEGLLKQPRRQIQETGEDISVMLDETRRLSKLVGNLLTLARSDANRLEVSLKPLDLKKMLARVTEPFSEMAEFEGKKFSLDTCSEPVVIMGDEQRIHQLMVILLDNAMKFTPEDGEIFVSCSKDNKWAKLTVSDSGIGIAEKDLPHVFDRFFQADTSRTDQRGTGLGLSIARWIVEKHRGRIEVSSIPQKGTTFTVLLPLNRKETELKTLTSEASLLQDKEKGENADDREKA</sequence>
<evidence type="ECO:0000313" key="15">
    <source>
        <dbReference type="Proteomes" id="UP000298347"/>
    </source>
</evidence>
<keyword evidence="7 14" id="KW-0418">Kinase</keyword>
<dbReference type="InterPro" id="IPR003661">
    <property type="entry name" value="HisK_dim/P_dom"/>
</dbReference>
<dbReference type="SUPFAM" id="SSF55874">
    <property type="entry name" value="ATPase domain of HSP90 chaperone/DNA topoisomerase II/histidine kinase"/>
    <property type="match status" value="1"/>
</dbReference>
<name>A0A4Z0GPC9_9BACL</name>
<reference evidence="14 15" key="1">
    <citation type="journal article" date="2015" name="Int. J. Syst. Evol. Microbiol.">
        <title>Sporolactobacillus shoreae sp. nov. and Sporolactobacillus spathodeae sp. nov., two spore-forming lactic acid bacteria isolated from tree barks in Thailand.</title>
        <authorList>
            <person name="Thamacharoensuk T."/>
            <person name="Kitahara M."/>
            <person name="Ohkuma M."/>
            <person name="Thongchul N."/>
            <person name="Tanasupawat S."/>
        </authorList>
    </citation>
    <scope>NUCLEOTIDE SEQUENCE [LARGE SCALE GENOMIC DNA]</scope>
    <source>
        <strain evidence="14 15">BK92</strain>
    </source>
</reference>
<dbReference type="SUPFAM" id="SSF47384">
    <property type="entry name" value="Homodimeric domain of signal transducing histidine kinase"/>
    <property type="match status" value="1"/>
</dbReference>
<dbReference type="InterPro" id="IPR004358">
    <property type="entry name" value="Sig_transdc_His_kin-like_C"/>
</dbReference>
<feature type="transmembrane region" description="Helical" evidence="12">
    <location>
        <begin position="154"/>
        <end position="177"/>
    </location>
</feature>
<evidence type="ECO:0000256" key="4">
    <source>
        <dbReference type="ARBA" id="ARBA00022553"/>
    </source>
</evidence>
<keyword evidence="5" id="KW-0808">Transferase</keyword>
<organism evidence="14 15">
    <name type="scientific">Sporolactobacillus shoreae</name>
    <dbReference type="NCBI Taxonomy" id="1465501"/>
    <lineage>
        <taxon>Bacteria</taxon>
        <taxon>Bacillati</taxon>
        <taxon>Bacillota</taxon>
        <taxon>Bacilli</taxon>
        <taxon>Bacillales</taxon>
        <taxon>Sporolactobacillaceae</taxon>
        <taxon>Sporolactobacillus</taxon>
    </lineage>
</organism>
<evidence type="ECO:0000256" key="3">
    <source>
        <dbReference type="ARBA" id="ARBA00012438"/>
    </source>
</evidence>
<dbReference type="InterPro" id="IPR003594">
    <property type="entry name" value="HATPase_dom"/>
</dbReference>
<dbReference type="PROSITE" id="PS50109">
    <property type="entry name" value="HIS_KIN"/>
    <property type="match status" value="1"/>
</dbReference>
<dbReference type="GO" id="GO:0005524">
    <property type="term" value="F:ATP binding"/>
    <property type="evidence" value="ECO:0007669"/>
    <property type="project" value="UniProtKB-KW"/>
</dbReference>
<proteinExistence type="predicted"/>
<evidence type="ECO:0000256" key="1">
    <source>
        <dbReference type="ARBA" id="ARBA00000085"/>
    </source>
</evidence>
<comment type="subcellular location">
    <subcellularLocation>
        <location evidence="2">Cell membrane</location>
        <topology evidence="2">Multi-pass membrane protein</topology>
    </subcellularLocation>
</comment>
<keyword evidence="15" id="KW-1185">Reference proteome</keyword>
<evidence type="ECO:0000259" key="13">
    <source>
        <dbReference type="PROSITE" id="PS50109"/>
    </source>
</evidence>
<dbReference type="GO" id="GO:0000155">
    <property type="term" value="F:phosphorelay sensor kinase activity"/>
    <property type="evidence" value="ECO:0007669"/>
    <property type="project" value="InterPro"/>
</dbReference>
<dbReference type="FunFam" id="1.10.287.130:FF:000001">
    <property type="entry name" value="Two-component sensor histidine kinase"/>
    <property type="match status" value="1"/>
</dbReference>
<dbReference type="SMART" id="SM00388">
    <property type="entry name" value="HisKA"/>
    <property type="match status" value="1"/>
</dbReference>
<dbReference type="SMART" id="SM00387">
    <property type="entry name" value="HATPase_c"/>
    <property type="match status" value="1"/>
</dbReference>
<dbReference type="Proteomes" id="UP000298347">
    <property type="component" value="Unassembled WGS sequence"/>
</dbReference>
<dbReference type="InterPro" id="IPR050736">
    <property type="entry name" value="Sensor_HK_Regulatory"/>
</dbReference>
<evidence type="ECO:0000256" key="9">
    <source>
        <dbReference type="ARBA" id="ARBA00023012"/>
    </source>
</evidence>
<keyword evidence="9" id="KW-0902">Two-component regulatory system</keyword>
<feature type="compositionally biased region" description="Basic and acidic residues" evidence="11">
    <location>
        <begin position="430"/>
        <end position="444"/>
    </location>
</feature>
<protein>
    <recommendedName>
        <fullName evidence="3">histidine kinase</fullName>
        <ecNumber evidence="3">2.7.13.3</ecNumber>
    </recommendedName>
</protein>
<dbReference type="GO" id="GO:0005886">
    <property type="term" value="C:plasma membrane"/>
    <property type="evidence" value="ECO:0007669"/>
    <property type="project" value="UniProtKB-SubCell"/>
</dbReference>
<dbReference type="FunFam" id="3.30.565.10:FF:000006">
    <property type="entry name" value="Sensor histidine kinase WalK"/>
    <property type="match status" value="1"/>
</dbReference>
<dbReference type="CDD" id="cd00082">
    <property type="entry name" value="HisKA"/>
    <property type="match status" value="1"/>
</dbReference>
<dbReference type="PRINTS" id="PR00344">
    <property type="entry name" value="BCTRLSENSOR"/>
</dbReference>
<dbReference type="Gene3D" id="1.10.287.130">
    <property type="match status" value="1"/>
</dbReference>
<evidence type="ECO:0000313" key="14">
    <source>
        <dbReference type="EMBL" id="TGA97855.1"/>
    </source>
</evidence>
<evidence type="ECO:0000256" key="11">
    <source>
        <dbReference type="SAM" id="MobiDB-lite"/>
    </source>
</evidence>
<dbReference type="InterPro" id="IPR036097">
    <property type="entry name" value="HisK_dim/P_sf"/>
</dbReference>
<keyword evidence="12" id="KW-1133">Transmembrane helix</keyword>
<evidence type="ECO:0000256" key="7">
    <source>
        <dbReference type="ARBA" id="ARBA00022777"/>
    </source>
</evidence>
<feature type="domain" description="Histidine kinase" evidence="13">
    <location>
        <begin position="197"/>
        <end position="414"/>
    </location>
</feature>
<dbReference type="EMBL" id="SRJD01000011">
    <property type="protein sequence ID" value="TGA97855.1"/>
    <property type="molecule type" value="Genomic_DNA"/>
</dbReference>
<feature type="transmembrane region" description="Helical" evidence="12">
    <location>
        <begin position="12"/>
        <end position="34"/>
    </location>
</feature>
<dbReference type="Gene3D" id="3.30.565.10">
    <property type="entry name" value="Histidine kinase-like ATPase, C-terminal domain"/>
    <property type="match status" value="1"/>
</dbReference>
<evidence type="ECO:0000256" key="8">
    <source>
        <dbReference type="ARBA" id="ARBA00022840"/>
    </source>
</evidence>
<dbReference type="EC" id="2.7.13.3" evidence="3"/>
<feature type="region of interest" description="Disordered" evidence="11">
    <location>
        <begin position="423"/>
        <end position="444"/>
    </location>
</feature>
<comment type="caution">
    <text evidence="14">The sequence shown here is derived from an EMBL/GenBank/DDBJ whole genome shotgun (WGS) entry which is preliminary data.</text>
</comment>
<dbReference type="OrthoDB" id="9813151at2"/>
<comment type="catalytic activity">
    <reaction evidence="1">
        <text>ATP + protein L-histidine = ADP + protein N-phospho-L-histidine.</text>
        <dbReference type="EC" id="2.7.13.3"/>
    </reaction>
</comment>
<keyword evidence="8" id="KW-0067">ATP-binding</keyword>
<evidence type="ECO:0000256" key="2">
    <source>
        <dbReference type="ARBA" id="ARBA00004651"/>
    </source>
</evidence>
<dbReference type="PANTHER" id="PTHR43711">
    <property type="entry name" value="TWO-COMPONENT HISTIDINE KINASE"/>
    <property type="match status" value="1"/>
</dbReference>
<dbReference type="PANTHER" id="PTHR43711:SF1">
    <property type="entry name" value="HISTIDINE KINASE 1"/>
    <property type="match status" value="1"/>
</dbReference>
<dbReference type="AlphaFoldDB" id="A0A4Z0GPC9"/>
<keyword evidence="6" id="KW-0547">Nucleotide-binding</keyword>
<dbReference type="InterPro" id="IPR005467">
    <property type="entry name" value="His_kinase_dom"/>
</dbReference>
<dbReference type="Pfam" id="PF00512">
    <property type="entry name" value="HisKA"/>
    <property type="match status" value="1"/>
</dbReference>
<keyword evidence="10 12" id="KW-0472">Membrane</keyword>
<evidence type="ECO:0000256" key="6">
    <source>
        <dbReference type="ARBA" id="ARBA00022741"/>
    </source>
</evidence>
<dbReference type="Pfam" id="PF02518">
    <property type="entry name" value="HATPase_c"/>
    <property type="match status" value="1"/>
</dbReference>
<keyword evidence="4" id="KW-0597">Phosphoprotein</keyword>
<accession>A0A4Z0GPC9</accession>
<dbReference type="RefSeq" id="WP_135348787.1">
    <property type="nucleotide sequence ID" value="NZ_SRJD01000011.1"/>
</dbReference>
<evidence type="ECO:0000256" key="10">
    <source>
        <dbReference type="ARBA" id="ARBA00023136"/>
    </source>
</evidence>
<evidence type="ECO:0000256" key="5">
    <source>
        <dbReference type="ARBA" id="ARBA00022679"/>
    </source>
</evidence>
<dbReference type="InterPro" id="IPR036890">
    <property type="entry name" value="HATPase_C_sf"/>
</dbReference>
<evidence type="ECO:0000256" key="12">
    <source>
        <dbReference type="SAM" id="Phobius"/>
    </source>
</evidence>
<gene>
    <name evidence="14" type="ORF">E4665_10680</name>
</gene>
<keyword evidence="12" id="KW-0812">Transmembrane</keyword>